<sequence length="450" mass="49787">MLWKKGFRFFVCSFLVGVCVAGAGMVGTYMNMNEWMTDSHKPVGPWPKVQVAEHDPHKPTVAVVLGSQVTEVMDFMESYELFARTQAFNVYAVAPDHGVKTLSGGLHILPHYTYEELDTLLGGSPAMIVVPAIPFMDETKYRPTRQWLQRHAGRDTTLISICTGAENLADAGLLKGRSAATFWADIDRLEREYADTHWIRNQRYVVSGNIVTSAGITSGIDAVLYVIGRHIGEDQALLAAREMNYPTYHFVRDPAMIPWSVGWKDAVFMLNFAYQWKQRQIGALLYDGIEETALASVFDTFDASGTANTLTVSGSGRPVRSRHGLTLVARYQTGNAPPLNQMIIAGTEAHVLAAEAASGWEDHPKQPKPLYLHSGSPARYVMEAPIEQLALLEDKTTAAFAAKRLEYRADSLRLKGKPFPVEPAAMLLAVTACSVILAVYVDRRWLAPVR</sequence>
<keyword evidence="1" id="KW-0472">Membrane</keyword>
<gene>
    <name evidence="3" type="ORF">PM3016_4006</name>
</gene>
<dbReference type="InterPro" id="IPR002818">
    <property type="entry name" value="DJ-1/PfpI"/>
</dbReference>
<accession>H6NI19</accession>
<dbReference type="PANTHER" id="PTHR43130">
    <property type="entry name" value="ARAC-FAMILY TRANSCRIPTIONAL REGULATOR"/>
    <property type="match status" value="1"/>
</dbReference>
<dbReference type="PANTHER" id="PTHR43130:SF3">
    <property type="entry name" value="HTH-TYPE TRANSCRIPTIONAL REGULATOR RV1931C"/>
    <property type="match status" value="1"/>
</dbReference>
<dbReference type="AlphaFoldDB" id="H6NI19"/>
<organism evidence="3 4">
    <name type="scientific">Paenibacillus mucilaginosus 3016</name>
    <dbReference type="NCBI Taxonomy" id="1116391"/>
    <lineage>
        <taxon>Bacteria</taxon>
        <taxon>Bacillati</taxon>
        <taxon>Bacillota</taxon>
        <taxon>Bacilli</taxon>
        <taxon>Bacillales</taxon>
        <taxon>Paenibacillaceae</taxon>
        <taxon>Paenibacillus</taxon>
    </lineage>
</organism>
<feature type="transmembrane region" description="Helical" evidence="1">
    <location>
        <begin position="423"/>
        <end position="441"/>
    </location>
</feature>
<evidence type="ECO:0000259" key="2">
    <source>
        <dbReference type="Pfam" id="PF01965"/>
    </source>
</evidence>
<dbReference type="KEGG" id="pmq:PM3016_4006"/>
<dbReference type="Pfam" id="PF01965">
    <property type="entry name" value="DJ-1_PfpI"/>
    <property type="match status" value="1"/>
</dbReference>
<dbReference type="Gene3D" id="3.40.50.880">
    <property type="match status" value="2"/>
</dbReference>
<keyword evidence="1" id="KW-1133">Transmembrane helix</keyword>
<evidence type="ECO:0000256" key="1">
    <source>
        <dbReference type="SAM" id="Phobius"/>
    </source>
</evidence>
<reference evidence="3 4" key="1">
    <citation type="journal article" date="2012" name="J. Bacteriol.">
        <title>Complete Genome Sequence of Paenibacillus mucilaginosus 3016, a Bacterium Functional as Microbial Fertilizer.</title>
        <authorList>
            <person name="Ma M."/>
            <person name="Wang Z."/>
            <person name="Li L."/>
            <person name="Jiang X."/>
            <person name="Guan D."/>
            <person name="Cao F."/>
            <person name="Chen H."/>
            <person name="Wang X."/>
            <person name="Shen D."/>
            <person name="Du B."/>
            <person name="Li J."/>
        </authorList>
    </citation>
    <scope>NUCLEOTIDE SEQUENCE [LARGE SCALE GENOMIC DNA]</scope>
    <source>
        <strain evidence="3 4">3016</strain>
    </source>
</reference>
<feature type="domain" description="DJ-1/PfpI" evidence="2">
    <location>
        <begin position="61"/>
        <end position="222"/>
    </location>
</feature>
<keyword evidence="4" id="KW-1185">Reference proteome</keyword>
<dbReference type="HOGENOM" id="CLU_043258_0_0_9"/>
<dbReference type="STRING" id="1116391.PM3016_4006"/>
<evidence type="ECO:0000313" key="3">
    <source>
        <dbReference type="EMBL" id="AFC30790.1"/>
    </source>
</evidence>
<dbReference type="EMBL" id="CP003235">
    <property type="protein sequence ID" value="AFC30790.1"/>
    <property type="molecule type" value="Genomic_DNA"/>
</dbReference>
<dbReference type="SUPFAM" id="SSF52317">
    <property type="entry name" value="Class I glutamine amidotransferase-like"/>
    <property type="match status" value="2"/>
</dbReference>
<dbReference type="RefSeq" id="WP_014370663.1">
    <property type="nucleotide sequence ID" value="NC_016935.1"/>
</dbReference>
<dbReference type="Proteomes" id="UP000007523">
    <property type="component" value="Chromosome"/>
</dbReference>
<name>H6NI19_9BACL</name>
<dbReference type="InterPro" id="IPR029062">
    <property type="entry name" value="Class_I_gatase-like"/>
</dbReference>
<protein>
    <recommendedName>
        <fullName evidence="2">DJ-1/PfpI domain-containing protein</fullName>
    </recommendedName>
</protein>
<dbReference type="InterPro" id="IPR052158">
    <property type="entry name" value="INH-QAR"/>
</dbReference>
<proteinExistence type="predicted"/>
<evidence type="ECO:0000313" key="4">
    <source>
        <dbReference type="Proteomes" id="UP000007523"/>
    </source>
</evidence>
<keyword evidence="1" id="KW-0812">Transmembrane</keyword>